<evidence type="ECO:0000256" key="1">
    <source>
        <dbReference type="SAM" id="MobiDB-lite"/>
    </source>
</evidence>
<dbReference type="AlphaFoldDB" id="A0A371CK89"/>
<sequence>TSEMQKYGETVAKRATLSCLRRSHGSHPAAGHLSPPFNEWKQDDRYIPPTRDSMDLASTRFASGRPAILPGARTGLGWVPKCAESLT</sequence>
<proteinExistence type="predicted"/>
<dbReference type="EMBL" id="KZ857541">
    <property type="protein sequence ID" value="RDX40701.1"/>
    <property type="molecule type" value="Genomic_DNA"/>
</dbReference>
<accession>A0A371CK89</accession>
<reference evidence="2 3" key="1">
    <citation type="journal article" date="2018" name="Biotechnol. Biofuels">
        <title>Integrative visual omics of the white-rot fungus Polyporus brumalis exposes the biotechnological potential of its oxidative enzymes for delignifying raw plant biomass.</title>
        <authorList>
            <person name="Miyauchi S."/>
            <person name="Rancon A."/>
            <person name="Drula E."/>
            <person name="Hage H."/>
            <person name="Chaduli D."/>
            <person name="Favel A."/>
            <person name="Grisel S."/>
            <person name="Henrissat B."/>
            <person name="Herpoel-Gimbert I."/>
            <person name="Ruiz-Duenas F.J."/>
            <person name="Chevret D."/>
            <person name="Hainaut M."/>
            <person name="Lin J."/>
            <person name="Wang M."/>
            <person name="Pangilinan J."/>
            <person name="Lipzen A."/>
            <person name="Lesage-Meessen L."/>
            <person name="Navarro D."/>
            <person name="Riley R."/>
            <person name="Grigoriev I.V."/>
            <person name="Zhou S."/>
            <person name="Raouche S."/>
            <person name="Rosso M.N."/>
        </authorList>
    </citation>
    <scope>NUCLEOTIDE SEQUENCE [LARGE SCALE GENOMIC DNA]</scope>
    <source>
        <strain evidence="2 3">BRFM 1820</strain>
    </source>
</reference>
<keyword evidence="3" id="KW-1185">Reference proteome</keyword>
<dbReference type="Proteomes" id="UP000256964">
    <property type="component" value="Unassembled WGS sequence"/>
</dbReference>
<feature type="non-terminal residue" evidence="2">
    <location>
        <position position="87"/>
    </location>
</feature>
<evidence type="ECO:0000313" key="2">
    <source>
        <dbReference type="EMBL" id="RDX40701.1"/>
    </source>
</evidence>
<protein>
    <submittedName>
        <fullName evidence="2">Uncharacterized protein</fullName>
    </submittedName>
</protein>
<feature type="region of interest" description="Disordered" evidence="1">
    <location>
        <begin position="22"/>
        <end position="52"/>
    </location>
</feature>
<evidence type="ECO:0000313" key="3">
    <source>
        <dbReference type="Proteomes" id="UP000256964"/>
    </source>
</evidence>
<gene>
    <name evidence="2" type="ORF">OH76DRAFT_1412801</name>
</gene>
<organism evidence="2 3">
    <name type="scientific">Lentinus brumalis</name>
    <dbReference type="NCBI Taxonomy" id="2498619"/>
    <lineage>
        <taxon>Eukaryota</taxon>
        <taxon>Fungi</taxon>
        <taxon>Dikarya</taxon>
        <taxon>Basidiomycota</taxon>
        <taxon>Agaricomycotina</taxon>
        <taxon>Agaricomycetes</taxon>
        <taxon>Polyporales</taxon>
        <taxon>Polyporaceae</taxon>
        <taxon>Lentinus</taxon>
    </lineage>
</organism>
<name>A0A371CK89_9APHY</name>